<evidence type="ECO:0000256" key="7">
    <source>
        <dbReference type="ARBA" id="ARBA00023239"/>
    </source>
</evidence>
<proteinExistence type="inferred from homology"/>
<dbReference type="EC" id="3.4.-.-" evidence="8"/>
<dbReference type="Pfam" id="PF02586">
    <property type="entry name" value="SRAP"/>
    <property type="match status" value="1"/>
</dbReference>
<dbReference type="InterPro" id="IPR036590">
    <property type="entry name" value="SRAP-like"/>
</dbReference>
<comment type="caution">
    <text evidence="9">The sequence shown here is derived from an EMBL/GenBank/DDBJ whole genome shotgun (WGS) entry which is preliminary data.</text>
</comment>
<keyword evidence="5" id="KW-0190">Covalent protein-DNA linkage</keyword>
<evidence type="ECO:0000313" key="9">
    <source>
        <dbReference type="EMBL" id="MBE0401857.1"/>
    </source>
</evidence>
<dbReference type="Gene3D" id="3.90.1680.10">
    <property type="entry name" value="SOS response associated peptidase-like"/>
    <property type="match status" value="1"/>
</dbReference>
<keyword evidence="4 8" id="KW-0378">Hydrolase</keyword>
<evidence type="ECO:0000256" key="1">
    <source>
        <dbReference type="ARBA" id="ARBA00008136"/>
    </source>
</evidence>
<accession>A0ABR9F7X4</accession>
<evidence type="ECO:0000256" key="6">
    <source>
        <dbReference type="ARBA" id="ARBA00023125"/>
    </source>
</evidence>
<dbReference type="InterPro" id="IPR003738">
    <property type="entry name" value="SRAP"/>
</dbReference>
<dbReference type="PANTHER" id="PTHR13604">
    <property type="entry name" value="DC12-RELATED"/>
    <property type="match status" value="1"/>
</dbReference>
<organism evidence="9 10">
    <name type="scientific">Halomonas casei</name>
    <dbReference type="NCBI Taxonomy" id="2742613"/>
    <lineage>
        <taxon>Bacteria</taxon>
        <taxon>Pseudomonadati</taxon>
        <taxon>Pseudomonadota</taxon>
        <taxon>Gammaproteobacteria</taxon>
        <taxon>Oceanospirillales</taxon>
        <taxon>Halomonadaceae</taxon>
        <taxon>Halomonas</taxon>
    </lineage>
</organism>
<dbReference type="Proteomes" id="UP001645039">
    <property type="component" value="Unassembled WGS sequence"/>
</dbReference>
<evidence type="ECO:0000256" key="3">
    <source>
        <dbReference type="ARBA" id="ARBA00022763"/>
    </source>
</evidence>
<keyword evidence="6" id="KW-0238">DNA-binding</keyword>
<dbReference type="PANTHER" id="PTHR13604:SF0">
    <property type="entry name" value="ABASIC SITE PROCESSING PROTEIN HMCES"/>
    <property type="match status" value="1"/>
</dbReference>
<protein>
    <recommendedName>
        <fullName evidence="8">Abasic site processing protein</fullName>
        <ecNumber evidence="8">3.4.-.-</ecNumber>
    </recommendedName>
</protein>
<keyword evidence="10" id="KW-1185">Reference proteome</keyword>
<gene>
    <name evidence="9" type="ORF">EI168_17390</name>
</gene>
<dbReference type="SUPFAM" id="SSF143081">
    <property type="entry name" value="BB1717-like"/>
    <property type="match status" value="1"/>
</dbReference>
<dbReference type="RefSeq" id="WP_096277108.1">
    <property type="nucleotide sequence ID" value="NZ_CBCSBM010000023.1"/>
</dbReference>
<name>A0ABR9F7X4_9GAMM</name>
<keyword evidence="3" id="KW-0227">DNA damage</keyword>
<comment type="similarity">
    <text evidence="1 8">Belongs to the SOS response-associated peptidase family.</text>
</comment>
<reference evidence="9 10" key="1">
    <citation type="submission" date="2020-07" db="EMBL/GenBank/DDBJ databases">
        <title>Halophilic bacteria isolated from french cheeses.</title>
        <authorList>
            <person name="Kothe C.I."/>
            <person name="Farah-Kraiem B."/>
            <person name="Renault P."/>
            <person name="Dridi B."/>
        </authorList>
    </citation>
    <scope>NUCLEOTIDE SEQUENCE [LARGE SCALE GENOMIC DNA]</scope>
    <source>
        <strain evidence="9 10">FME1</strain>
    </source>
</reference>
<evidence type="ECO:0000256" key="2">
    <source>
        <dbReference type="ARBA" id="ARBA00022670"/>
    </source>
</evidence>
<sequence length="218" mass="24529">MCGRFALFTPIPELTKKVGAVMSERDIRPRYNVAPGTWIASIRQASEDSAPTLEEVWWGFRPSWAKGKGTQPINARVETVATNNFFKSAFAKHRCLVLADGWYEWIKNTPPKQPHYLCRRDREPLYFAAIYAERDDGGLGCAILTEPARGSAADVHDRMPLILDDDSLEHWLATDLTDKETIRSMVRHIDAGLVEHWPVSTAVNKPSEGQGDELINPL</sequence>
<evidence type="ECO:0000256" key="8">
    <source>
        <dbReference type="RuleBase" id="RU364100"/>
    </source>
</evidence>
<evidence type="ECO:0000256" key="5">
    <source>
        <dbReference type="ARBA" id="ARBA00023124"/>
    </source>
</evidence>
<dbReference type="EMBL" id="RRZD01000030">
    <property type="protein sequence ID" value="MBE0401857.1"/>
    <property type="molecule type" value="Genomic_DNA"/>
</dbReference>
<keyword evidence="2 8" id="KW-0645">Protease</keyword>
<evidence type="ECO:0000256" key="4">
    <source>
        <dbReference type="ARBA" id="ARBA00022801"/>
    </source>
</evidence>
<keyword evidence="7" id="KW-0456">Lyase</keyword>
<evidence type="ECO:0000313" key="10">
    <source>
        <dbReference type="Proteomes" id="UP001645039"/>
    </source>
</evidence>